<name>A0ABS0HJV8_9SPHN</name>
<gene>
    <name evidence="1" type="ORF">I2488_16175</name>
</gene>
<accession>A0ABS0HJV8</accession>
<organism evidence="1 2">
    <name type="scientific">Novosphingobium jiangmenense</name>
    <dbReference type="NCBI Taxonomy" id="2791981"/>
    <lineage>
        <taxon>Bacteria</taxon>
        <taxon>Pseudomonadati</taxon>
        <taxon>Pseudomonadota</taxon>
        <taxon>Alphaproteobacteria</taxon>
        <taxon>Sphingomonadales</taxon>
        <taxon>Sphingomonadaceae</taxon>
        <taxon>Novosphingobium</taxon>
    </lineage>
</organism>
<reference evidence="1 2" key="1">
    <citation type="submission" date="2020-11" db="EMBL/GenBank/DDBJ databases">
        <title>The genome sequence of Novosphingobium sp. 1Y9A.</title>
        <authorList>
            <person name="Liu Y."/>
        </authorList>
    </citation>
    <scope>NUCLEOTIDE SEQUENCE [LARGE SCALE GENOMIC DNA]</scope>
    <source>
        <strain evidence="1 2">1Y9A</strain>
    </source>
</reference>
<keyword evidence="2" id="KW-1185">Reference proteome</keyword>
<sequence length="116" mass="13192">MAISNPLTTNSQVQTARGVWLCRCGYLAAGGQGSFPMPKIYENITLDILHEDLFTIYSILSQRVELTLWLVVIPRKPGKDKCSRQNIMIRFIKSRHSLKELPSKLSIAEDGYLLQR</sequence>
<proteinExistence type="predicted"/>
<evidence type="ECO:0000313" key="2">
    <source>
        <dbReference type="Proteomes" id="UP000600799"/>
    </source>
</evidence>
<protein>
    <submittedName>
        <fullName evidence="1">Uncharacterized protein</fullName>
    </submittedName>
</protein>
<evidence type="ECO:0000313" key="1">
    <source>
        <dbReference type="EMBL" id="MBF9152542.1"/>
    </source>
</evidence>
<dbReference type="EMBL" id="JADQDC010000013">
    <property type="protein sequence ID" value="MBF9152542.1"/>
    <property type="molecule type" value="Genomic_DNA"/>
</dbReference>
<dbReference type="Proteomes" id="UP000600799">
    <property type="component" value="Unassembled WGS sequence"/>
</dbReference>
<comment type="caution">
    <text evidence="1">The sequence shown here is derived from an EMBL/GenBank/DDBJ whole genome shotgun (WGS) entry which is preliminary data.</text>
</comment>